<name>A0A085NA88_9BILA</name>
<keyword evidence="1" id="KW-1133">Transmembrane helix</keyword>
<gene>
    <name evidence="2" type="ORF">M514_21414</name>
</gene>
<sequence>MAFTHRHGCVKTAITEDREEQSQPRRVAQLAVVRLRVVPAVSWGRPVGGGQSSVTVLLLQMLIIMHPVVILLGPSRSVTSQKQ</sequence>
<dbReference type="Proteomes" id="UP000030758">
    <property type="component" value="Unassembled WGS sequence"/>
</dbReference>
<accession>A0A085NA88</accession>
<feature type="transmembrane region" description="Helical" evidence="1">
    <location>
        <begin position="54"/>
        <end position="73"/>
    </location>
</feature>
<keyword evidence="1" id="KW-0812">Transmembrane</keyword>
<evidence type="ECO:0000313" key="2">
    <source>
        <dbReference type="EMBL" id="KFD66384.1"/>
    </source>
</evidence>
<dbReference type="AlphaFoldDB" id="A0A085NA88"/>
<dbReference type="EMBL" id="KL367525">
    <property type="protein sequence ID" value="KFD66384.1"/>
    <property type="molecule type" value="Genomic_DNA"/>
</dbReference>
<organism evidence="2">
    <name type="scientific">Trichuris suis</name>
    <name type="common">pig whipworm</name>
    <dbReference type="NCBI Taxonomy" id="68888"/>
    <lineage>
        <taxon>Eukaryota</taxon>
        <taxon>Metazoa</taxon>
        <taxon>Ecdysozoa</taxon>
        <taxon>Nematoda</taxon>
        <taxon>Enoplea</taxon>
        <taxon>Dorylaimia</taxon>
        <taxon>Trichinellida</taxon>
        <taxon>Trichuridae</taxon>
        <taxon>Trichuris</taxon>
    </lineage>
</organism>
<protein>
    <submittedName>
        <fullName evidence="2">Uncharacterized protein</fullName>
    </submittedName>
</protein>
<evidence type="ECO:0000256" key="1">
    <source>
        <dbReference type="SAM" id="Phobius"/>
    </source>
</evidence>
<reference evidence="2" key="1">
    <citation type="journal article" date="2014" name="Nat. Genet.">
        <title>Genome and transcriptome of the porcine whipworm Trichuris suis.</title>
        <authorList>
            <person name="Jex A.R."/>
            <person name="Nejsum P."/>
            <person name="Schwarz E.M."/>
            <person name="Hu L."/>
            <person name="Young N.D."/>
            <person name="Hall R.S."/>
            <person name="Korhonen P.K."/>
            <person name="Liao S."/>
            <person name="Thamsborg S."/>
            <person name="Xia J."/>
            <person name="Xu P."/>
            <person name="Wang S."/>
            <person name="Scheerlinck J.P."/>
            <person name="Hofmann A."/>
            <person name="Sternberg P.W."/>
            <person name="Wang J."/>
            <person name="Gasser R.B."/>
        </authorList>
    </citation>
    <scope>NUCLEOTIDE SEQUENCE [LARGE SCALE GENOMIC DNA]</scope>
    <source>
        <strain evidence="2">DCEP-RM93F</strain>
    </source>
</reference>
<keyword evidence="1" id="KW-0472">Membrane</keyword>
<proteinExistence type="predicted"/>